<dbReference type="GO" id="GO:0015099">
    <property type="term" value="F:nickel cation transmembrane transporter activity"/>
    <property type="evidence" value="ECO:0007669"/>
    <property type="project" value="InterPro"/>
</dbReference>
<keyword evidence="2 10" id="KW-0813">Transport</keyword>
<feature type="transmembrane region" description="Helical" evidence="10">
    <location>
        <begin position="106"/>
        <end position="127"/>
    </location>
</feature>
<keyword evidence="6 10" id="KW-1133">Transmembrane helix</keyword>
<organism evidence="12 13">
    <name type="scientific">Halorarum salinum</name>
    <dbReference type="NCBI Taxonomy" id="2743089"/>
    <lineage>
        <taxon>Archaea</taxon>
        <taxon>Methanobacteriati</taxon>
        <taxon>Methanobacteriota</taxon>
        <taxon>Stenosarchaea group</taxon>
        <taxon>Halobacteria</taxon>
        <taxon>Halobacteriales</taxon>
        <taxon>Haloferacaceae</taxon>
        <taxon>Halorarum</taxon>
    </lineage>
</organism>
<evidence type="ECO:0000313" key="12">
    <source>
        <dbReference type="EMBL" id="QLG63927.1"/>
    </source>
</evidence>
<dbReference type="GO" id="GO:0005886">
    <property type="term" value="C:plasma membrane"/>
    <property type="evidence" value="ECO:0007669"/>
    <property type="project" value="UniProtKB-SubCell"/>
</dbReference>
<gene>
    <name evidence="12" type="ORF">HUG12_20260</name>
</gene>
<dbReference type="SUPFAM" id="SSF161098">
    <property type="entry name" value="MetI-like"/>
    <property type="match status" value="1"/>
</dbReference>
<dbReference type="GeneID" id="56039845"/>
<evidence type="ECO:0000256" key="4">
    <source>
        <dbReference type="ARBA" id="ARBA00022596"/>
    </source>
</evidence>
<evidence type="ECO:0000259" key="11">
    <source>
        <dbReference type="PROSITE" id="PS50928"/>
    </source>
</evidence>
<evidence type="ECO:0000256" key="8">
    <source>
        <dbReference type="ARBA" id="ARBA00023136"/>
    </source>
</evidence>
<feature type="transmembrane region" description="Helical" evidence="10">
    <location>
        <begin position="139"/>
        <end position="166"/>
    </location>
</feature>
<dbReference type="NCBIfam" id="NF045470">
    <property type="entry name" value="Opp2B"/>
    <property type="match status" value="1"/>
</dbReference>
<dbReference type="InterPro" id="IPR000515">
    <property type="entry name" value="MetI-like"/>
</dbReference>
<name>A0A7D5LDQ5_9EURY</name>
<evidence type="ECO:0000256" key="7">
    <source>
        <dbReference type="ARBA" id="ARBA00023065"/>
    </source>
</evidence>
<dbReference type="PROSITE" id="PS50928">
    <property type="entry name" value="ABC_TM1"/>
    <property type="match status" value="1"/>
</dbReference>
<keyword evidence="4" id="KW-0533">Nickel</keyword>
<evidence type="ECO:0000256" key="6">
    <source>
        <dbReference type="ARBA" id="ARBA00022989"/>
    </source>
</evidence>
<dbReference type="InterPro" id="IPR045621">
    <property type="entry name" value="BPD_transp_1_N"/>
</dbReference>
<keyword evidence="7" id="KW-0406">Ion transport</keyword>
<evidence type="ECO:0000256" key="10">
    <source>
        <dbReference type="RuleBase" id="RU363032"/>
    </source>
</evidence>
<keyword evidence="5 10" id="KW-0812">Transmembrane</keyword>
<evidence type="ECO:0000256" key="3">
    <source>
        <dbReference type="ARBA" id="ARBA00022475"/>
    </source>
</evidence>
<dbReference type="InterPro" id="IPR035906">
    <property type="entry name" value="MetI-like_sf"/>
</dbReference>
<dbReference type="Pfam" id="PF19300">
    <property type="entry name" value="BPD_transp_1_N"/>
    <property type="match status" value="1"/>
</dbReference>
<evidence type="ECO:0000256" key="1">
    <source>
        <dbReference type="ARBA" id="ARBA00004651"/>
    </source>
</evidence>
<dbReference type="PANTHER" id="PTHR43163">
    <property type="entry name" value="DIPEPTIDE TRANSPORT SYSTEM PERMEASE PROTEIN DPPB-RELATED"/>
    <property type="match status" value="1"/>
</dbReference>
<dbReference type="Pfam" id="PF00528">
    <property type="entry name" value="BPD_transp_1"/>
    <property type="match status" value="1"/>
</dbReference>
<dbReference type="AlphaFoldDB" id="A0A7D5LDQ5"/>
<feature type="transmembrane region" description="Helical" evidence="10">
    <location>
        <begin position="12"/>
        <end position="30"/>
    </location>
</feature>
<keyword evidence="3" id="KW-1003">Cell membrane</keyword>
<dbReference type="InterPro" id="IPR050045">
    <property type="entry name" value="Opp2B"/>
</dbReference>
<sequence length="315" mass="34524">MQEFVIRRAVTMVLVLIGVSILTFCLLFLTPGDPAETILRQQMGGRTPSAEAIEQFRESQGLNRPVPIQYVDWVSDVLQGNLRQSYYQETPVSRMILNRLPATLELAVAGMLVALAIALPTGIVSAVHKGEAPDYVSQFAALLGVSMPNFWLGYLLIIVFSLYLGLFPVSGVGSLDKLVLPAVTLGSGMAAIVTRLVRSSMLEVLEEEYIDTARSKGLKERIVVYKHALRNALIPVVTIVGLQFGYLLNGAVIVEIVFQRPGLGALLIDAIFARDYPVVQGLVLVIAVIFVVTNFLVDLTYRYIDPRISFEGENA</sequence>
<dbReference type="KEGG" id="halu:HUG12_20260"/>
<keyword evidence="13" id="KW-1185">Reference proteome</keyword>
<comment type="similarity">
    <text evidence="9">Belongs to the binding-protein-dependent transport system permease family. OppBC subfamily.</text>
</comment>
<feature type="transmembrane region" description="Helical" evidence="10">
    <location>
        <begin position="178"/>
        <end position="197"/>
    </location>
</feature>
<feature type="transmembrane region" description="Helical" evidence="10">
    <location>
        <begin position="278"/>
        <end position="297"/>
    </location>
</feature>
<dbReference type="PANTHER" id="PTHR43163:SF6">
    <property type="entry name" value="DIPEPTIDE TRANSPORT SYSTEM PERMEASE PROTEIN DPPB-RELATED"/>
    <property type="match status" value="1"/>
</dbReference>
<evidence type="ECO:0000256" key="2">
    <source>
        <dbReference type="ARBA" id="ARBA00022448"/>
    </source>
</evidence>
<keyword evidence="8 10" id="KW-0472">Membrane</keyword>
<dbReference type="EMBL" id="CP058579">
    <property type="protein sequence ID" value="QLG63927.1"/>
    <property type="molecule type" value="Genomic_DNA"/>
</dbReference>
<feature type="domain" description="ABC transmembrane type-1" evidence="11">
    <location>
        <begin position="100"/>
        <end position="301"/>
    </location>
</feature>
<accession>A0A7D5LDQ5</accession>
<dbReference type="OrthoDB" id="44105at2157"/>
<evidence type="ECO:0000313" key="13">
    <source>
        <dbReference type="Proteomes" id="UP000509626"/>
    </source>
</evidence>
<evidence type="ECO:0000256" key="9">
    <source>
        <dbReference type="ARBA" id="ARBA00024202"/>
    </source>
</evidence>
<dbReference type="CDD" id="cd06261">
    <property type="entry name" value="TM_PBP2"/>
    <property type="match status" value="1"/>
</dbReference>
<reference evidence="12 13" key="1">
    <citation type="submission" date="2020-06" db="EMBL/GenBank/DDBJ databases">
        <title>NJ-3-1, isolated from saline soil.</title>
        <authorList>
            <person name="Cui H.L."/>
            <person name="Shi X."/>
        </authorList>
    </citation>
    <scope>NUCLEOTIDE SEQUENCE [LARGE SCALE GENOMIC DNA]</scope>
    <source>
        <strain evidence="12 13">NJ-3-1</strain>
    </source>
</reference>
<protein>
    <submittedName>
        <fullName evidence="12">ABC transporter permease</fullName>
    </submittedName>
</protein>
<dbReference type="Gene3D" id="1.10.3720.10">
    <property type="entry name" value="MetI-like"/>
    <property type="match status" value="1"/>
</dbReference>
<feature type="transmembrane region" description="Helical" evidence="10">
    <location>
        <begin position="232"/>
        <end position="258"/>
    </location>
</feature>
<comment type="subcellular location">
    <subcellularLocation>
        <location evidence="1 10">Cell membrane</location>
        <topology evidence="1 10">Multi-pass membrane protein</topology>
    </subcellularLocation>
</comment>
<proteinExistence type="inferred from homology"/>
<dbReference type="RefSeq" id="WP_179270511.1">
    <property type="nucleotide sequence ID" value="NZ_CP058579.1"/>
</dbReference>
<dbReference type="Proteomes" id="UP000509626">
    <property type="component" value="Chromosome"/>
</dbReference>
<evidence type="ECO:0000256" key="5">
    <source>
        <dbReference type="ARBA" id="ARBA00022692"/>
    </source>
</evidence>